<dbReference type="Pfam" id="PF00356">
    <property type="entry name" value="LacI"/>
    <property type="match status" value="1"/>
</dbReference>
<dbReference type="Gene3D" id="1.10.260.40">
    <property type="entry name" value="lambda repressor-like DNA-binding domains"/>
    <property type="match status" value="1"/>
</dbReference>
<dbReference type="GO" id="GO:0000976">
    <property type="term" value="F:transcription cis-regulatory region binding"/>
    <property type="evidence" value="ECO:0007669"/>
    <property type="project" value="TreeGrafter"/>
</dbReference>
<evidence type="ECO:0000313" key="6">
    <source>
        <dbReference type="Proteomes" id="UP000005850"/>
    </source>
</evidence>
<dbReference type="eggNOG" id="COG1609">
    <property type="taxonomic scope" value="Bacteria"/>
</dbReference>
<keyword evidence="1" id="KW-0805">Transcription regulation</keyword>
<dbReference type="Gene3D" id="3.40.50.2300">
    <property type="match status" value="2"/>
</dbReference>
<organism evidence="5 6">
    <name type="scientific">Brevibacillus laterosporus LMG 15441</name>
    <dbReference type="NCBI Taxonomy" id="1042163"/>
    <lineage>
        <taxon>Bacteria</taxon>
        <taxon>Bacillati</taxon>
        <taxon>Bacillota</taxon>
        <taxon>Bacilli</taxon>
        <taxon>Bacillales</taxon>
        <taxon>Paenibacillaceae</taxon>
        <taxon>Brevibacillus</taxon>
    </lineage>
</organism>
<dbReference type="PANTHER" id="PTHR30146:SF105">
    <property type="entry name" value="CATABOLITE CONTROL PROTEIN B"/>
    <property type="match status" value="1"/>
</dbReference>
<dbReference type="SUPFAM" id="SSF53822">
    <property type="entry name" value="Periplasmic binding protein-like I"/>
    <property type="match status" value="1"/>
</dbReference>
<dbReference type="InterPro" id="IPR028082">
    <property type="entry name" value="Peripla_BP_I"/>
</dbReference>
<keyword evidence="6" id="KW-1185">Reference proteome</keyword>
<dbReference type="SUPFAM" id="SSF47413">
    <property type="entry name" value="lambda repressor-like DNA-binding domains"/>
    <property type="match status" value="1"/>
</dbReference>
<dbReference type="SMART" id="SM00354">
    <property type="entry name" value="HTH_LACI"/>
    <property type="match status" value="1"/>
</dbReference>
<dbReference type="HOGENOM" id="CLU_037628_6_0_9"/>
<keyword evidence="3" id="KW-0804">Transcription</keyword>
<dbReference type="InterPro" id="IPR010982">
    <property type="entry name" value="Lambda_DNA-bd_dom_sf"/>
</dbReference>
<dbReference type="EMBL" id="CP007806">
    <property type="protein sequence ID" value="AIG28296.1"/>
    <property type="molecule type" value="Genomic_DNA"/>
</dbReference>
<proteinExistence type="predicted"/>
<sequence>MANIKQIAELAGVSITTVSRVLNNHPYVQEAKRQAVWDAVHKLNYSPNSNAVHLVKGRTGMVAVLLPFVNHPFAGMVLEGIAEQALLNNYRLILCQTNYDQNEEKRVLDMLKSKQIDGVIIVSRKGKWEMVESYASYGPIVACEKVDSEVISYVHVDRYRGTQECFRYLVEKGYRQIGFSLGTSGTHNGKKRMQAYLEGIGDLKEPVRPEWIFENCYQMEDGSQVVQQLARLKERPQAIMVAGDLPAAGMITEAKKLGWRVPEDLAIIGFDNLPLASILDLTTMNVPSFEAGKVAFQLFIDQILERRNKLKERKIVTKKVELPLKFIIRGSA</sequence>
<dbReference type="Proteomes" id="UP000005850">
    <property type="component" value="Chromosome"/>
</dbReference>
<feature type="domain" description="HTH lacI-type" evidence="4">
    <location>
        <begin position="2"/>
        <end position="56"/>
    </location>
</feature>
<dbReference type="Pfam" id="PF00532">
    <property type="entry name" value="Peripla_BP_1"/>
    <property type="match status" value="1"/>
</dbReference>
<dbReference type="CDD" id="cd01392">
    <property type="entry name" value="HTH_LacI"/>
    <property type="match status" value="1"/>
</dbReference>
<dbReference type="PANTHER" id="PTHR30146">
    <property type="entry name" value="LACI-RELATED TRANSCRIPTIONAL REPRESSOR"/>
    <property type="match status" value="1"/>
</dbReference>
<dbReference type="KEGG" id="blr:BRLA_c040190"/>
<evidence type="ECO:0000313" key="5">
    <source>
        <dbReference type="EMBL" id="AIG28296.1"/>
    </source>
</evidence>
<dbReference type="InterPro" id="IPR000843">
    <property type="entry name" value="HTH_LacI"/>
</dbReference>
<evidence type="ECO:0000256" key="1">
    <source>
        <dbReference type="ARBA" id="ARBA00023015"/>
    </source>
</evidence>
<dbReference type="AlphaFoldDB" id="A0A075RA88"/>
<dbReference type="STRING" id="1042163.BRLA_c040190"/>
<reference evidence="5 6" key="1">
    <citation type="journal article" date="2011" name="J. Bacteriol.">
        <title>Genome sequence of Brevibacillus laterosporus LMG 15441, a pathogen of invertebrates.</title>
        <authorList>
            <person name="Djukic M."/>
            <person name="Poehlein A."/>
            <person name="Thurmer A."/>
            <person name="Daniel R."/>
        </authorList>
    </citation>
    <scope>NUCLEOTIDE SEQUENCE [LARGE SCALE GENOMIC DNA]</scope>
    <source>
        <strain evidence="5 6">LMG 15441</strain>
    </source>
</reference>
<dbReference type="InterPro" id="IPR001761">
    <property type="entry name" value="Peripla_BP/Lac1_sug-bd_dom"/>
</dbReference>
<dbReference type="GO" id="GO:0003700">
    <property type="term" value="F:DNA-binding transcription factor activity"/>
    <property type="evidence" value="ECO:0007669"/>
    <property type="project" value="TreeGrafter"/>
</dbReference>
<evidence type="ECO:0000259" key="4">
    <source>
        <dbReference type="PROSITE" id="PS50932"/>
    </source>
</evidence>
<evidence type="ECO:0000256" key="2">
    <source>
        <dbReference type="ARBA" id="ARBA00023125"/>
    </source>
</evidence>
<dbReference type="CDD" id="cd06286">
    <property type="entry name" value="PBP1_CcpB-like"/>
    <property type="match status" value="1"/>
</dbReference>
<dbReference type="RefSeq" id="WP_003334715.1">
    <property type="nucleotide sequence ID" value="NZ_CP007806.1"/>
</dbReference>
<name>A0A075RA88_BRELA</name>
<dbReference type="PROSITE" id="PS50932">
    <property type="entry name" value="HTH_LACI_2"/>
    <property type="match status" value="1"/>
</dbReference>
<gene>
    <name evidence="5" type="primary">ccpB</name>
    <name evidence="5" type="ORF">BRLA_c040190</name>
</gene>
<evidence type="ECO:0000256" key="3">
    <source>
        <dbReference type="ARBA" id="ARBA00023163"/>
    </source>
</evidence>
<protein>
    <submittedName>
        <fullName evidence="5">Catabolite control protein B</fullName>
    </submittedName>
</protein>
<accession>A0A075RA88</accession>
<keyword evidence="2" id="KW-0238">DNA-binding</keyword>